<dbReference type="Proteomes" id="UP000732378">
    <property type="component" value="Unassembled WGS sequence"/>
</dbReference>
<keyword evidence="2" id="KW-1185">Reference proteome</keyword>
<dbReference type="EMBL" id="JAFBBZ010000001">
    <property type="protein sequence ID" value="MBM7507490.1"/>
    <property type="molecule type" value="Genomic_DNA"/>
</dbReference>
<protein>
    <recommendedName>
        <fullName evidence="3">HNH endonuclease</fullName>
    </recommendedName>
</protein>
<reference evidence="1 2" key="1">
    <citation type="submission" date="2021-01" db="EMBL/GenBank/DDBJ databases">
        <title>Sequencing the genomes of 1000 actinobacteria strains.</title>
        <authorList>
            <person name="Klenk H.-P."/>
        </authorList>
    </citation>
    <scope>NUCLEOTIDE SEQUENCE [LARGE SCALE GENOMIC DNA]</scope>
    <source>
        <strain evidence="1 2">DSM 18239</strain>
    </source>
</reference>
<evidence type="ECO:0008006" key="3">
    <source>
        <dbReference type="Google" id="ProtNLM"/>
    </source>
</evidence>
<organism evidence="1 2">
    <name type="scientific">Nocardioides salarius</name>
    <dbReference type="NCBI Taxonomy" id="374513"/>
    <lineage>
        <taxon>Bacteria</taxon>
        <taxon>Bacillati</taxon>
        <taxon>Actinomycetota</taxon>
        <taxon>Actinomycetes</taxon>
        <taxon>Propionibacteriales</taxon>
        <taxon>Nocardioidaceae</taxon>
        <taxon>Nocardioides</taxon>
    </lineage>
</organism>
<dbReference type="RefSeq" id="WP_193670111.1">
    <property type="nucleotide sequence ID" value="NZ_JACDTV010000012.1"/>
</dbReference>
<proteinExistence type="predicted"/>
<accession>A0ABS2M8H8</accession>
<evidence type="ECO:0000313" key="2">
    <source>
        <dbReference type="Proteomes" id="UP000732378"/>
    </source>
</evidence>
<comment type="caution">
    <text evidence="1">The sequence shown here is derived from an EMBL/GenBank/DDBJ whole genome shotgun (WGS) entry which is preliminary data.</text>
</comment>
<sequence length="292" mass="33330">MAQHEPAPTSTKAPRRRRPPAAAILPTSMIWCPGCQQERPAVDFNRETRRFSGLSTRCRKCQAAARQTPEGRAKTKESNRRRWANPDYRQRGLAAARARRKVKGQEDLRKARARLQAVVDTWKAQGCVDCGYSDIRAIEPDHRPGTSKVGNLSRMVQMCVALERLRAELAKCDPRCARCHRLMTMNRRPNKWRTAQRLPASWQSRLDRQDFNDRLKLRLGCADCGWAGWARGLDWDHARGQKLHNIATLINFGCPAEELITELGKCDVVCANCHRLRTASRRSDVSLARLRQ</sequence>
<gene>
    <name evidence="1" type="ORF">JOE61_001304</name>
</gene>
<evidence type="ECO:0000313" key="1">
    <source>
        <dbReference type="EMBL" id="MBM7507490.1"/>
    </source>
</evidence>
<name>A0ABS2M8H8_9ACTN</name>